<evidence type="ECO:0000313" key="1">
    <source>
        <dbReference type="EMBL" id="ETN81109.1"/>
    </source>
</evidence>
<accession>W2THN4</accession>
<dbReference type="EMBL" id="KI658845">
    <property type="protein sequence ID" value="ETN81109.1"/>
    <property type="molecule type" value="Genomic_DNA"/>
</dbReference>
<evidence type="ECO:0000313" key="2">
    <source>
        <dbReference type="Proteomes" id="UP000053676"/>
    </source>
</evidence>
<protein>
    <submittedName>
        <fullName evidence="1">Uncharacterized protein</fullName>
    </submittedName>
</protein>
<gene>
    <name evidence="1" type="ORF">NECAME_08730</name>
</gene>
<dbReference type="KEGG" id="nai:NECAME_08730"/>
<reference evidence="2" key="1">
    <citation type="journal article" date="2014" name="Nat. Genet.">
        <title>Genome of the human hookworm Necator americanus.</title>
        <authorList>
            <person name="Tang Y.T."/>
            <person name="Gao X."/>
            <person name="Rosa B.A."/>
            <person name="Abubucker S."/>
            <person name="Hallsworth-Pepin K."/>
            <person name="Martin J."/>
            <person name="Tyagi R."/>
            <person name="Heizer E."/>
            <person name="Zhang X."/>
            <person name="Bhonagiri-Palsikar V."/>
            <person name="Minx P."/>
            <person name="Warren W.C."/>
            <person name="Wang Q."/>
            <person name="Zhan B."/>
            <person name="Hotez P.J."/>
            <person name="Sternberg P.W."/>
            <person name="Dougall A."/>
            <person name="Gaze S.T."/>
            <person name="Mulvenna J."/>
            <person name="Sotillo J."/>
            <person name="Ranganathan S."/>
            <person name="Rabelo E.M."/>
            <person name="Wilson R.K."/>
            <person name="Felgner P.L."/>
            <person name="Bethony J."/>
            <person name="Hawdon J.M."/>
            <person name="Gasser R.B."/>
            <person name="Loukas A."/>
            <person name="Mitreva M."/>
        </authorList>
    </citation>
    <scope>NUCLEOTIDE SEQUENCE [LARGE SCALE GENOMIC DNA]</scope>
</reference>
<sequence length="41" mass="4889">MVEIGFSSFALFRTFSIESLLARFFKMCRSFGDFFLHIEFI</sequence>
<proteinExistence type="predicted"/>
<organism evidence="1 2">
    <name type="scientific">Necator americanus</name>
    <name type="common">Human hookworm</name>
    <dbReference type="NCBI Taxonomy" id="51031"/>
    <lineage>
        <taxon>Eukaryota</taxon>
        <taxon>Metazoa</taxon>
        <taxon>Ecdysozoa</taxon>
        <taxon>Nematoda</taxon>
        <taxon>Chromadorea</taxon>
        <taxon>Rhabditida</taxon>
        <taxon>Rhabditina</taxon>
        <taxon>Rhabditomorpha</taxon>
        <taxon>Strongyloidea</taxon>
        <taxon>Ancylostomatidae</taxon>
        <taxon>Bunostominae</taxon>
        <taxon>Necator</taxon>
    </lineage>
</organism>
<feature type="non-terminal residue" evidence="1">
    <location>
        <position position="41"/>
    </location>
</feature>
<name>W2THN4_NECAM</name>
<keyword evidence="2" id="KW-1185">Reference proteome</keyword>
<dbReference type="AlphaFoldDB" id="W2THN4"/>
<dbReference type="Proteomes" id="UP000053676">
    <property type="component" value="Unassembled WGS sequence"/>
</dbReference>